<evidence type="ECO:0000256" key="4">
    <source>
        <dbReference type="ARBA" id="ARBA00022519"/>
    </source>
</evidence>
<evidence type="ECO:0000313" key="11">
    <source>
        <dbReference type="EMBL" id="MDV6227560.1"/>
    </source>
</evidence>
<dbReference type="EMBL" id="JAWLIP010000006">
    <property type="protein sequence ID" value="MDV6227560.1"/>
    <property type="molecule type" value="Genomic_DNA"/>
</dbReference>
<dbReference type="GeneID" id="99682222"/>
<organism evidence="11 12">
    <name type="scientific">Nitratireductor aquimarinus</name>
    <dbReference type="NCBI Taxonomy" id="889300"/>
    <lineage>
        <taxon>Bacteria</taxon>
        <taxon>Pseudomonadati</taxon>
        <taxon>Pseudomonadota</taxon>
        <taxon>Alphaproteobacteria</taxon>
        <taxon>Hyphomicrobiales</taxon>
        <taxon>Phyllobacteriaceae</taxon>
        <taxon>Nitratireductor</taxon>
    </lineage>
</organism>
<comment type="function">
    <text evidence="9">Part of the tripartite ATP-independent periplasmic (TRAP) transport system.</text>
</comment>
<comment type="caution">
    <text evidence="11">The sequence shown here is derived from an EMBL/GenBank/DDBJ whole genome shotgun (WGS) entry which is preliminary data.</text>
</comment>
<feature type="transmembrane region" description="Helical" evidence="9">
    <location>
        <begin position="129"/>
        <end position="149"/>
    </location>
</feature>
<keyword evidence="5 9" id="KW-0812">Transmembrane</keyword>
<reference evidence="11 12" key="1">
    <citation type="submission" date="2023-10" db="EMBL/GenBank/DDBJ databases">
        <authorList>
            <person name="Venkata Ramana C."/>
            <person name="Sasikala C."/>
            <person name="Dhurka M."/>
        </authorList>
    </citation>
    <scope>NUCLEOTIDE SEQUENCE [LARGE SCALE GENOMIC DNA]</scope>
    <source>
        <strain evidence="11 12">KCTC 32151</strain>
    </source>
</reference>
<evidence type="ECO:0000259" key="10">
    <source>
        <dbReference type="Pfam" id="PF04290"/>
    </source>
</evidence>
<evidence type="ECO:0000256" key="9">
    <source>
        <dbReference type="RuleBase" id="RU369079"/>
    </source>
</evidence>
<feature type="transmembrane region" description="Helical" evidence="9">
    <location>
        <begin position="14"/>
        <end position="38"/>
    </location>
</feature>
<protein>
    <recommendedName>
        <fullName evidence="9">TRAP transporter small permease protein</fullName>
    </recommendedName>
</protein>
<feature type="transmembrane region" description="Helical" evidence="9">
    <location>
        <begin position="89"/>
        <end position="109"/>
    </location>
</feature>
<feature type="transmembrane region" description="Helical" evidence="9">
    <location>
        <begin position="50"/>
        <end position="68"/>
    </location>
</feature>
<keyword evidence="12" id="KW-1185">Reference proteome</keyword>
<feature type="domain" description="Tripartite ATP-independent periplasmic transporters DctQ component" evidence="10">
    <location>
        <begin position="27"/>
        <end position="157"/>
    </location>
</feature>
<dbReference type="PANTHER" id="PTHR35011:SF4">
    <property type="entry name" value="SLL1102 PROTEIN"/>
    <property type="match status" value="1"/>
</dbReference>
<evidence type="ECO:0000313" key="12">
    <source>
        <dbReference type="Proteomes" id="UP001185659"/>
    </source>
</evidence>
<dbReference type="InterPro" id="IPR055348">
    <property type="entry name" value="DctQ"/>
</dbReference>
<evidence type="ECO:0000256" key="2">
    <source>
        <dbReference type="ARBA" id="ARBA00022448"/>
    </source>
</evidence>
<evidence type="ECO:0000256" key="1">
    <source>
        <dbReference type="ARBA" id="ARBA00004429"/>
    </source>
</evidence>
<keyword evidence="6 9" id="KW-1133">Transmembrane helix</keyword>
<keyword evidence="3" id="KW-1003">Cell membrane</keyword>
<comment type="subcellular location">
    <subcellularLocation>
        <location evidence="1 9">Cell inner membrane</location>
        <topology evidence="1 9">Multi-pass membrane protein</topology>
    </subcellularLocation>
</comment>
<keyword evidence="2 9" id="KW-0813">Transport</keyword>
<accession>A0ABU4AMU7</accession>
<dbReference type="Pfam" id="PF04290">
    <property type="entry name" value="DctQ"/>
    <property type="match status" value="1"/>
</dbReference>
<comment type="subunit">
    <text evidence="9">The complex comprises the extracytoplasmic solute receptor protein and the two transmembrane proteins.</text>
</comment>
<proteinExistence type="inferred from homology"/>
<keyword evidence="7 9" id="KW-0472">Membrane</keyword>
<evidence type="ECO:0000256" key="5">
    <source>
        <dbReference type="ARBA" id="ARBA00022692"/>
    </source>
</evidence>
<comment type="similarity">
    <text evidence="8 9">Belongs to the TRAP transporter small permease family.</text>
</comment>
<name>A0ABU4AMU7_9HYPH</name>
<dbReference type="RefSeq" id="WP_224873329.1">
    <property type="nucleotide sequence ID" value="NZ_CP177240.1"/>
</dbReference>
<dbReference type="InterPro" id="IPR007387">
    <property type="entry name" value="TRAP_DctQ"/>
</dbReference>
<dbReference type="PANTHER" id="PTHR35011">
    <property type="entry name" value="2,3-DIKETO-L-GULONATE TRAP TRANSPORTER SMALL PERMEASE PROTEIN YIAM"/>
    <property type="match status" value="1"/>
</dbReference>
<keyword evidence="4 9" id="KW-0997">Cell inner membrane</keyword>
<evidence type="ECO:0000256" key="7">
    <source>
        <dbReference type="ARBA" id="ARBA00023136"/>
    </source>
</evidence>
<sequence>MHLYLRFCAGLDRLATAFCVLACLALTASVLAIVVMRYGFGIGFIELQDFASYAFAVLLIFSVPVCLRRGGHVRVEVLSENLSPAYARIADAVAVFLFLVPVFGLIIWADWADLAYSWSIREASVETGGLPGLFIVKTALPLGAAMMILQGIAMVLEPRADHTADGEPSL</sequence>
<evidence type="ECO:0000256" key="6">
    <source>
        <dbReference type="ARBA" id="ARBA00022989"/>
    </source>
</evidence>
<gene>
    <name evidence="11" type="ORF">R2G56_14765</name>
</gene>
<dbReference type="Proteomes" id="UP001185659">
    <property type="component" value="Unassembled WGS sequence"/>
</dbReference>
<evidence type="ECO:0000256" key="8">
    <source>
        <dbReference type="ARBA" id="ARBA00038436"/>
    </source>
</evidence>
<evidence type="ECO:0000256" key="3">
    <source>
        <dbReference type="ARBA" id="ARBA00022475"/>
    </source>
</evidence>